<comment type="caution">
    <text evidence="1">The sequence shown here is derived from an EMBL/GenBank/DDBJ whole genome shotgun (WGS) entry which is preliminary data.</text>
</comment>
<feature type="non-terminal residue" evidence="1">
    <location>
        <position position="1"/>
    </location>
</feature>
<evidence type="ECO:0000313" key="2">
    <source>
        <dbReference type="Proteomes" id="UP000789702"/>
    </source>
</evidence>
<protein>
    <submittedName>
        <fullName evidence="1">10696_t:CDS:1</fullName>
    </submittedName>
</protein>
<gene>
    <name evidence="1" type="ORF">DHETER_LOCUS10458</name>
</gene>
<sequence length="161" mass="19198">MLYLLVQVNEGVKSIISECVMSIEPTNNQFFDLFDAIVLGQYKYDNREVKVFIRWEKSEDWQEVDNGLDGDLTMLEVLGFTQVKFCLVPNIDLDKTAHTFQALLSFLLHDKLKDDYIELDNYLFEKPFYEHFDIQQFLPKNVMKWYRFIKELQLTFPIGVY</sequence>
<name>A0ACA9NU10_9GLOM</name>
<accession>A0ACA9NU10</accession>
<feature type="non-terminal residue" evidence="1">
    <location>
        <position position="161"/>
    </location>
</feature>
<dbReference type="EMBL" id="CAJVPU010020526">
    <property type="protein sequence ID" value="CAG8677076.1"/>
    <property type="molecule type" value="Genomic_DNA"/>
</dbReference>
<reference evidence="1" key="1">
    <citation type="submission" date="2021-06" db="EMBL/GenBank/DDBJ databases">
        <authorList>
            <person name="Kallberg Y."/>
            <person name="Tangrot J."/>
            <person name="Rosling A."/>
        </authorList>
    </citation>
    <scope>NUCLEOTIDE SEQUENCE</scope>
    <source>
        <strain evidence="1">IL203A</strain>
    </source>
</reference>
<organism evidence="1 2">
    <name type="scientific">Dentiscutata heterogama</name>
    <dbReference type="NCBI Taxonomy" id="1316150"/>
    <lineage>
        <taxon>Eukaryota</taxon>
        <taxon>Fungi</taxon>
        <taxon>Fungi incertae sedis</taxon>
        <taxon>Mucoromycota</taxon>
        <taxon>Glomeromycotina</taxon>
        <taxon>Glomeromycetes</taxon>
        <taxon>Diversisporales</taxon>
        <taxon>Gigasporaceae</taxon>
        <taxon>Dentiscutata</taxon>
    </lineage>
</organism>
<keyword evidence="2" id="KW-1185">Reference proteome</keyword>
<proteinExistence type="predicted"/>
<evidence type="ECO:0000313" key="1">
    <source>
        <dbReference type="EMBL" id="CAG8677076.1"/>
    </source>
</evidence>
<dbReference type="Proteomes" id="UP000789702">
    <property type="component" value="Unassembled WGS sequence"/>
</dbReference>